<dbReference type="EMBL" id="SLWN01000002">
    <property type="protein sequence ID" value="TCO34710.1"/>
    <property type="molecule type" value="Genomic_DNA"/>
</dbReference>
<dbReference type="AlphaFoldDB" id="A0A4V2S103"/>
<gene>
    <name evidence="1" type="ORF">EV652_102780</name>
</gene>
<dbReference type="Proteomes" id="UP000294508">
    <property type="component" value="Unassembled WGS sequence"/>
</dbReference>
<evidence type="ECO:0000313" key="2">
    <source>
        <dbReference type="Proteomes" id="UP000294508"/>
    </source>
</evidence>
<protein>
    <submittedName>
        <fullName evidence="1">Uncharacterized protein</fullName>
    </submittedName>
</protein>
<sequence length="202" mass="23204">MRAWSPVSNLSLPKAIQSAENFRRLTNPEAKNLLEGDINKVISGTVEWFIEDTRQGSSIRARCKVEISNSLGERLYLDGRIVLDRPWQSHWILTWGNKAHHEKPATIRRLDLRDDHRNPDGQFWDRATHKHLWSVADKNRVAYTPTDIPHDPSVPPNAPDDYRAIFEAFAKEVGINFASDYRWTDPPLSTPAPMTTTLWDVP</sequence>
<name>A0A4V2S103_9ACTN</name>
<organism evidence="1 2">
    <name type="scientific">Kribbella steppae</name>
    <dbReference type="NCBI Taxonomy" id="2512223"/>
    <lineage>
        <taxon>Bacteria</taxon>
        <taxon>Bacillati</taxon>
        <taxon>Actinomycetota</taxon>
        <taxon>Actinomycetes</taxon>
        <taxon>Propionibacteriales</taxon>
        <taxon>Kribbellaceae</taxon>
        <taxon>Kribbella</taxon>
    </lineage>
</organism>
<keyword evidence="2" id="KW-1185">Reference proteome</keyword>
<reference evidence="1 2" key="1">
    <citation type="journal article" date="2015" name="Stand. Genomic Sci.">
        <title>Genomic Encyclopedia of Bacterial and Archaeal Type Strains, Phase III: the genomes of soil and plant-associated and newly described type strains.</title>
        <authorList>
            <person name="Whitman W.B."/>
            <person name="Woyke T."/>
            <person name="Klenk H.P."/>
            <person name="Zhou Y."/>
            <person name="Lilburn T.G."/>
            <person name="Beck B.J."/>
            <person name="De Vos P."/>
            <person name="Vandamme P."/>
            <person name="Eisen J.A."/>
            <person name="Garrity G."/>
            <person name="Hugenholtz P."/>
            <person name="Kyrpides N.C."/>
        </authorList>
    </citation>
    <scope>NUCLEOTIDE SEQUENCE [LARGE SCALE GENOMIC DNA]</scope>
    <source>
        <strain evidence="1 2">VKM Ac-2572</strain>
    </source>
</reference>
<proteinExistence type="predicted"/>
<comment type="caution">
    <text evidence="1">The sequence shown here is derived from an EMBL/GenBank/DDBJ whole genome shotgun (WGS) entry which is preliminary data.</text>
</comment>
<accession>A0A4V2S103</accession>
<evidence type="ECO:0000313" key="1">
    <source>
        <dbReference type="EMBL" id="TCO34710.1"/>
    </source>
</evidence>